<comment type="caution">
    <text evidence="1">The sequence shown here is derived from an EMBL/GenBank/DDBJ whole genome shotgun (WGS) entry which is preliminary data.</text>
</comment>
<name>A0ABQ9WFF8_SAGOE</name>
<organism evidence="1 2">
    <name type="scientific">Saguinus oedipus</name>
    <name type="common">Cotton-top tamarin</name>
    <name type="synonym">Oedipomidas oedipus</name>
    <dbReference type="NCBI Taxonomy" id="9490"/>
    <lineage>
        <taxon>Eukaryota</taxon>
        <taxon>Metazoa</taxon>
        <taxon>Chordata</taxon>
        <taxon>Craniata</taxon>
        <taxon>Vertebrata</taxon>
        <taxon>Euteleostomi</taxon>
        <taxon>Mammalia</taxon>
        <taxon>Eutheria</taxon>
        <taxon>Euarchontoglires</taxon>
        <taxon>Primates</taxon>
        <taxon>Haplorrhini</taxon>
        <taxon>Platyrrhini</taxon>
        <taxon>Cebidae</taxon>
        <taxon>Callitrichinae</taxon>
        <taxon>Saguinus</taxon>
    </lineage>
</organism>
<dbReference type="EMBL" id="JASSZA010000001">
    <property type="protein sequence ID" value="KAK2120165.1"/>
    <property type="molecule type" value="Genomic_DNA"/>
</dbReference>
<gene>
    <name evidence="1" type="ORF">P7K49_001551</name>
</gene>
<evidence type="ECO:0000313" key="2">
    <source>
        <dbReference type="Proteomes" id="UP001266305"/>
    </source>
</evidence>
<accession>A0ABQ9WFF8</accession>
<protein>
    <submittedName>
        <fullName evidence="1">Uncharacterized protein</fullName>
    </submittedName>
</protein>
<reference evidence="1 2" key="1">
    <citation type="submission" date="2023-05" db="EMBL/GenBank/DDBJ databases">
        <title>B98-5 Cell Line De Novo Hybrid Assembly: An Optical Mapping Approach.</title>
        <authorList>
            <person name="Kananen K."/>
            <person name="Auerbach J.A."/>
            <person name="Kautto E."/>
            <person name="Blachly J.S."/>
        </authorList>
    </citation>
    <scope>NUCLEOTIDE SEQUENCE [LARGE SCALE GENOMIC DNA]</scope>
    <source>
        <strain evidence="1">B95-8</strain>
        <tissue evidence="1">Cell line</tissue>
    </source>
</reference>
<evidence type="ECO:0000313" key="1">
    <source>
        <dbReference type="EMBL" id="KAK2120165.1"/>
    </source>
</evidence>
<sequence length="114" mass="12298">MGRWGRRGQEGLRDRRRRLSPEACVSIPRLLSRVLNHLGGLEVALGELRAPGGAFLPGSACATQPSASQRAWLTWQLAHAGAALHWALATLDSLLASGPWPADPPHFAPAPRWP</sequence>
<proteinExistence type="predicted"/>
<keyword evidence="2" id="KW-1185">Reference proteome</keyword>
<dbReference type="Proteomes" id="UP001266305">
    <property type="component" value="Unassembled WGS sequence"/>
</dbReference>